<name>A0ABU8RJG3_9ACTN</name>
<dbReference type="RefSeq" id="WP_339574568.1">
    <property type="nucleotide sequence ID" value="NZ_JBBIAA010000006.1"/>
</dbReference>
<evidence type="ECO:0000256" key="1">
    <source>
        <dbReference type="SAM" id="Phobius"/>
    </source>
</evidence>
<feature type="transmembrane region" description="Helical" evidence="1">
    <location>
        <begin position="101"/>
        <end position="122"/>
    </location>
</feature>
<accession>A0ABU8RJG3</accession>
<keyword evidence="3" id="KW-1185">Reference proteome</keyword>
<keyword evidence="1" id="KW-0812">Transmembrane</keyword>
<dbReference type="EMBL" id="JBBIAA010000006">
    <property type="protein sequence ID" value="MEJ5945186.1"/>
    <property type="molecule type" value="Genomic_DNA"/>
</dbReference>
<evidence type="ECO:0000313" key="3">
    <source>
        <dbReference type="Proteomes" id="UP001387100"/>
    </source>
</evidence>
<protein>
    <recommendedName>
        <fullName evidence="4">Phosphatidate cytidylyltransferase</fullName>
    </recommendedName>
</protein>
<reference evidence="2 3" key="1">
    <citation type="journal article" date="2017" name="Int. J. Syst. Evol. Microbiol.">
        <title>Pseudokineococcus basanitobsidens sp. nov., isolated from volcanic rock.</title>
        <authorList>
            <person name="Lee D.W."/>
            <person name="Park M.Y."/>
            <person name="Kim J.J."/>
            <person name="Kim B.S."/>
        </authorList>
    </citation>
    <scope>NUCLEOTIDE SEQUENCE [LARGE SCALE GENOMIC DNA]</scope>
    <source>
        <strain evidence="2 3">DSM 103726</strain>
    </source>
</reference>
<keyword evidence="1" id="KW-0472">Membrane</keyword>
<proteinExistence type="predicted"/>
<comment type="caution">
    <text evidence="2">The sequence shown here is derived from an EMBL/GenBank/DDBJ whole genome shotgun (WGS) entry which is preliminary data.</text>
</comment>
<keyword evidence="1" id="KW-1133">Transmembrane helix</keyword>
<gene>
    <name evidence="2" type="ORF">WDZ17_07725</name>
</gene>
<sequence length="124" mass="12269">MRGGGRDGQVAGRTSRAVARAVGVRLLLALVLVSVVAGVLTALGVADYRSTWGWGAVGVGALVGITANDTFTRASEIDAATVYGAGLRPGPDRSRDAGGGLTGLGVFLLVGLPLAVAGLVVLSV</sequence>
<dbReference type="Proteomes" id="UP001387100">
    <property type="component" value="Unassembled WGS sequence"/>
</dbReference>
<feature type="transmembrane region" description="Helical" evidence="1">
    <location>
        <begin position="21"/>
        <end position="46"/>
    </location>
</feature>
<evidence type="ECO:0008006" key="4">
    <source>
        <dbReference type="Google" id="ProtNLM"/>
    </source>
</evidence>
<organism evidence="2 3">
    <name type="scientific">Pseudokineococcus basanitobsidens</name>
    <dbReference type="NCBI Taxonomy" id="1926649"/>
    <lineage>
        <taxon>Bacteria</taxon>
        <taxon>Bacillati</taxon>
        <taxon>Actinomycetota</taxon>
        <taxon>Actinomycetes</taxon>
        <taxon>Kineosporiales</taxon>
        <taxon>Kineosporiaceae</taxon>
        <taxon>Pseudokineococcus</taxon>
    </lineage>
</organism>
<evidence type="ECO:0000313" key="2">
    <source>
        <dbReference type="EMBL" id="MEJ5945186.1"/>
    </source>
</evidence>